<organism evidence="2">
    <name type="scientific">Guillardia theta</name>
    <name type="common">Cryptophyte</name>
    <name type="synonym">Cryptomonas phi</name>
    <dbReference type="NCBI Taxonomy" id="55529"/>
    <lineage>
        <taxon>Eukaryota</taxon>
        <taxon>Cryptophyceae</taxon>
        <taxon>Pyrenomonadales</taxon>
        <taxon>Geminigeraceae</taxon>
        <taxon>Guillardia</taxon>
    </lineage>
</organism>
<keyword evidence="1" id="KW-1133">Transmembrane helix</keyword>
<sequence length="102" mass="11054">MPCRAYVACSQCLIVKQGTSISSLLLSVGLFDLVLAWVTPMSLAAMTSTKLSAEGAWTFALAFMPVSCDPPLAHIGSRWAALLFRRAHLPPYSPDQRLVVMT</sequence>
<dbReference type="AlphaFoldDB" id="A0A7S4JU82"/>
<keyword evidence="1" id="KW-0472">Membrane</keyword>
<evidence type="ECO:0000256" key="1">
    <source>
        <dbReference type="SAM" id="Phobius"/>
    </source>
</evidence>
<reference evidence="2" key="1">
    <citation type="submission" date="2021-01" db="EMBL/GenBank/DDBJ databases">
        <authorList>
            <person name="Corre E."/>
            <person name="Pelletier E."/>
            <person name="Niang G."/>
            <person name="Scheremetjew M."/>
            <person name="Finn R."/>
            <person name="Kale V."/>
            <person name="Holt S."/>
            <person name="Cochrane G."/>
            <person name="Meng A."/>
            <person name="Brown T."/>
            <person name="Cohen L."/>
        </authorList>
    </citation>
    <scope>NUCLEOTIDE SEQUENCE</scope>
    <source>
        <strain evidence="2">CCMP 2712</strain>
    </source>
</reference>
<dbReference type="EMBL" id="HBKN01009487">
    <property type="protein sequence ID" value="CAE2273529.1"/>
    <property type="molecule type" value="Transcribed_RNA"/>
</dbReference>
<feature type="transmembrane region" description="Helical" evidence="1">
    <location>
        <begin position="20"/>
        <end position="38"/>
    </location>
</feature>
<name>A0A7S4JU82_GUITH</name>
<accession>A0A7S4JU82</accession>
<evidence type="ECO:0000313" key="2">
    <source>
        <dbReference type="EMBL" id="CAE2273529.1"/>
    </source>
</evidence>
<protein>
    <submittedName>
        <fullName evidence="2">Uncharacterized protein</fullName>
    </submittedName>
</protein>
<gene>
    <name evidence="2" type="ORF">GTHE00462_LOCUS7468</name>
</gene>
<proteinExistence type="predicted"/>
<keyword evidence="1" id="KW-0812">Transmembrane</keyword>